<proteinExistence type="predicted"/>
<name>A0A1F6CLE5_9BACT</name>
<dbReference type="Proteomes" id="UP000178370">
    <property type="component" value="Unassembled WGS sequence"/>
</dbReference>
<evidence type="ECO:0000313" key="1">
    <source>
        <dbReference type="EMBL" id="OGG49857.1"/>
    </source>
</evidence>
<reference evidence="1 2" key="1">
    <citation type="journal article" date="2016" name="Nat. Commun.">
        <title>Thousands of microbial genomes shed light on interconnected biogeochemical processes in an aquifer system.</title>
        <authorList>
            <person name="Anantharaman K."/>
            <person name="Brown C.T."/>
            <person name="Hug L.A."/>
            <person name="Sharon I."/>
            <person name="Castelle C.J."/>
            <person name="Probst A.J."/>
            <person name="Thomas B.C."/>
            <person name="Singh A."/>
            <person name="Wilkins M.J."/>
            <person name="Karaoz U."/>
            <person name="Brodie E.L."/>
            <person name="Williams K.H."/>
            <person name="Hubbard S.S."/>
            <person name="Banfield J.F."/>
        </authorList>
    </citation>
    <scope>NUCLEOTIDE SEQUENCE [LARGE SCALE GENOMIC DNA]</scope>
</reference>
<comment type="caution">
    <text evidence="1">The sequence shown here is derived from an EMBL/GenBank/DDBJ whole genome shotgun (WGS) entry which is preliminary data.</text>
</comment>
<accession>A0A1F6CLE5</accession>
<protein>
    <submittedName>
        <fullName evidence="1">Uncharacterized protein</fullName>
    </submittedName>
</protein>
<dbReference type="EMBL" id="MFKV01000025">
    <property type="protein sequence ID" value="OGG49857.1"/>
    <property type="molecule type" value="Genomic_DNA"/>
</dbReference>
<organism evidence="1 2">
    <name type="scientific">Candidatus Kaiserbacteria bacterium RIFCSPHIGHO2_01_FULL_54_36</name>
    <dbReference type="NCBI Taxonomy" id="1798482"/>
    <lineage>
        <taxon>Bacteria</taxon>
        <taxon>Candidatus Kaiseribacteriota</taxon>
    </lineage>
</organism>
<gene>
    <name evidence="1" type="ORF">A2763_01545</name>
</gene>
<dbReference type="AlphaFoldDB" id="A0A1F6CLE5"/>
<dbReference type="STRING" id="1798482.A2763_01545"/>
<sequence length="104" mass="11549">MAAGKMKTTLTRSTDETGAVEWRLPSEIEGFIENLPEEKRALMRTSMSMMLSACAHAICAEIDYSIRTGCTPLRDMLAAFAGLAAFQMQRVVEANEDKPPDRKH</sequence>
<evidence type="ECO:0000313" key="2">
    <source>
        <dbReference type="Proteomes" id="UP000178370"/>
    </source>
</evidence>